<protein>
    <recommendedName>
        <fullName evidence="4">Resolvase/invertase-type recombinase catalytic domain-containing protein</fullName>
    </recommendedName>
</protein>
<dbReference type="PANTHER" id="PTHR30461">
    <property type="entry name" value="DNA-INVERTASE FROM LAMBDOID PROPHAGE"/>
    <property type="match status" value="1"/>
</dbReference>
<dbReference type="CDD" id="cd00338">
    <property type="entry name" value="Ser_Recombinase"/>
    <property type="match status" value="1"/>
</dbReference>
<proteinExistence type="predicted"/>
<keyword evidence="2" id="KW-0233">DNA recombination</keyword>
<reference evidence="5 6" key="1">
    <citation type="journal article" date="2021" name="Int. J. Syst. Evol. Microbiol.">
        <title>Reticulibacter mediterranei gen. nov., sp. nov., within the new family Reticulibacteraceae fam. nov., and Ktedonospora formicarum gen. nov., sp. nov., Ktedonobacter robiniae sp. nov., Dictyobacter formicarum sp. nov. and Dictyobacter arantiisoli sp. nov., belonging to the class Ktedonobacteria.</title>
        <authorList>
            <person name="Yabe S."/>
            <person name="Zheng Y."/>
            <person name="Wang C.M."/>
            <person name="Sakai Y."/>
            <person name="Abe K."/>
            <person name="Yokota A."/>
            <person name="Donadio S."/>
            <person name="Cavaletti L."/>
            <person name="Monciardini P."/>
        </authorList>
    </citation>
    <scope>NUCLEOTIDE SEQUENCE [LARGE SCALE GENOMIC DNA]</scope>
    <source>
        <strain evidence="5 6">SOSP1-9</strain>
    </source>
</reference>
<evidence type="ECO:0000256" key="2">
    <source>
        <dbReference type="ARBA" id="ARBA00023172"/>
    </source>
</evidence>
<dbReference type="InterPro" id="IPR038109">
    <property type="entry name" value="DNA_bind_recomb_sf"/>
</dbReference>
<dbReference type="SUPFAM" id="SSF53041">
    <property type="entry name" value="Resolvase-like"/>
    <property type="match status" value="1"/>
</dbReference>
<dbReference type="SMART" id="SM00857">
    <property type="entry name" value="Resolvase"/>
    <property type="match status" value="1"/>
</dbReference>
<gene>
    <name evidence="5" type="ORF">KSZ_31900</name>
</gene>
<evidence type="ECO:0000256" key="1">
    <source>
        <dbReference type="ARBA" id="ARBA00023125"/>
    </source>
</evidence>
<dbReference type="InterPro" id="IPR001005">
    <property type="entry name" value="SANT/Myb"/>
</dbReference>
<dbReference type="InterPro" id="IPR006119">
    <property type="entry name" value="Resolv_N"/>
</dbReference>
<keyword evidence="6" id="KW-1185">Reference proteome</keyword>
<dbReference type="Proteomes" id="UP000635565">
    <property type="component" value="Unassembled WGS sequence"/>
</dbReference>
<name>A0ABQ3VG70_9CHLR</name>
<dbReference type="CDD" id="cd00167">
    <property type="entry name" value="SANT"/>
    <property type="match status" value="1"/>
</dbReference>
<dbReference type="EMBL" id="BNJJ01000008">
    <property type="protein sequence ID" value="GHO85184.1"/>
    <property type="molecule type" value="Genomic_DNA"/>
</dbReference>
<evidence type="ECO:0000256" key="3">
    <source>
        <dbReference type="SAM" id="Coils"/>
    </source>
</evidence>
<organism evidence="5 6">
    <name type="scientific">Dictyobacter formicarum</name>
    <dbReference type="NCBI Taxonomy" id="2778368"/>
    <lineage>
        <taxon>Bacteria</taxon>
        <taxon>Bacillati</taxon>
        <taxon>Chloroflexota</taxon>
        <taxon>Ktedonobacteria</taxon>
        <taxon>Ktedonobacterales</taxon>
        <taxon>Dictyobacteraceae</taxon>
        <taxon>Dictyobacter</taxon>
    </lineage>
</organism>
<keyword evidence="1" id="KW-0238">DNA-binding</keyword>
<dbReference type="PANTHER" id="PTHR30461:SF2">
    <property type="entry name" value="SERINE RECOMBINASE PINE-RELATED"/>
    <property type="match status" value="1"/>
</dbReference>
<evidence type="ECO:0000259" key="4">
    <source>
        <dbReference type="SMART" id="SM00857"/>
    </source>
</evidence>
<dbReference type="RefSeq" id="WP_201362848.1">
    <property type="nucleotide sequence ID" value="NZ_BNJJ01000008.1"/>
</dbReference>
<dbReference type="InterPro" id="IPR036162">
    <property type="entry name" value="Resolvase-like_N_sf"/>
</dbReference>
<feature type="domain" description="Resolvase/invertase-type recombinase catalytic" evidence="4">
    <location>
        <begin position="27"/>
        <end position="184"/>
    </location>
</feature>
<feature type="coiled-coil region" evidence="3">
    <location>
        <begin position="425"/>
        <end position="525"/>
    </location>
</feature>
<evidence type="ECO:0000313" key="5">
    <source>
        <dbReference type="EMBL" id="GHO85184.1"/>
    </source>
</evidence>
<dbReference type="InterPro" id="IPR050639">
    <property type="entry name" value="SSR_resolvase"/>
</dbReference>
<sequence>MSIIKSKINKPDPMDSLNVTLPHNAIWGIYARQSTQAQIVKHNQSTEMQTDDLMLWIKERHLQPQKIHLFDADLGVSGTLRIDQRTGLQELVARIEDNEVQVVLVYQISRLFRDETGVQYNVFATKCKEHQCLLVTADGMVFNFNNPMHVKMFRFLAELAAEYIPTHIKLLHQARLRKARQGFYAGQGTIPSGYIVDYNEDSPTYGKLTVYPGHKAAILYLFERFYELSGNLNALCREVDALPFVFPDFEPSVDKRNTNHWKKRKHVPGGFKLKRFGVRSILTNPVYLGWWVVQGELISQDNHEPLLDKEHEYLFWYAFDRLSDYTIEGEKNDKRQKRQASYYQTKTNQATITCGILKDRIEAEGAKVYVHHGKTKYNYILSYSRMRGGVTAVGDCQIDATTVDAAFSECFFAHLKHVHELDEYQRFLEKEQKRQISEIKSLQAQLLDAESQQEAMLDEITAIRRMINAQIQKEQQENPSLDRDKRYEELEKENQPLLQKLRTKYAALESLKGQLQEKLVNLSHETDEEHQTRQFASFSVELQKLEQVWEKKPFLIRKEFVNLFVSKAVITLTAPHWVILRVTWSYPAWEDDIIYLWRYHGAQDTWTKAEEELIRQYHQTRNMERILQILPTKTWKAIKRKGLALGLKDRPRTNLCYPQDMTWLDLQFMQAHKIDKDTRTKWISVSLLE</sequence>
<accession>A0ABQ3VG70</accession>
<evidence type="ECO:0000313" key="6">
    <source>
        <dbReference type="Proteomes" id="UP000635565"/>
    </source>
</evidence>
<dbReference type="Gene3D" id="3.40.50.1390">
    <property type="entry name" value="Resolvase, N-terminal catalytic domain"/>
    <property type="match status" value="1"/>
</dbReference>
<comment type="caution">
    <text evidence="5">The sequence shown here is derived from an EMBL/GenBank/DDBJ whole genome shotgun (WGS) entry which is preliminary data.</text>
</comment>
<keyword evidence="3" id="KW-0175">Coiled coil</keyword>
<dbReference type="Pfam" id="PF00239">
    <property type="entry name" value="Resolvase"/>
    <property type="match status" value="1"/>
</dbReference>
<dbReference type="Gene3D" id="3.90.1750.20">
    <property type="entry name" value="Putative Large Serine Recombinase, Chain B, Domain 2"/>
    <property type="match status" value="1"/>
</dbReference>